<dbReference type="GO" id="GO:0005886">
    <property type="term" value="C:plasma membrane"/>
    <property type="evidence" value="ECO:0007669"/>
    <property type="project" value="UniProtKB-SubCell"/>
</dbReference>
<dbReference type="PANTHER" id="PTHR43394">
    <property type="entry name" value="ATP-DEPENDENT PERMEASE MDL1, MITOCHONDRIAL"/>
    <property type="match status" value="1"/>
</dbReference>
<dbReference type="GO" id="GO:0005524">
    <property type="term" value="F:ATP binding"/>
    <property type="evidence" value="ECO:0007669"/>
    <property type="project" value="UniProtKB-KW"/>
</dbReference>
<evidence type="ECO:0000256" key="6">
    <source>
        <dbReference type="ARBA" id="ARBA00022989"/>
    </source>
</evidence>
<feature type="domain" description="ABC transmembrane type-1" evidence="10">
    <location>
        <begin position="27"/>
        <end position="350"/>
    </location>
</feature>
<dbReference type="CDD" id="cd03254">
    <property type="entry name" value="ABCC_Glucan_exporter_like"/>
    <property type="match status" value="1"/>
</dbReference>
<evidence type="ECO:0000256" key="5">
    <source>
        <dbReference type="ARBA" id="ARBA00022840"/>
    </source>
</evidence>
<dbReference type="InterPro" id="IPR036640">
    <property type="entry name" value="ABC1_TM_sf"/>
</dbReference>
<dbReference type="InterPro" id="IPR027417">
    <property type="entry name" value="P-loop_NTPase"/>
</dbReference>
<dbReference type="RefSeq" id="WP_066520357.1">
    <property type="nucleotide sequence ID" value="NZ_CABMOF010000003.1"/>
</dbReference>
<dbReference type="EMBL" id="LSZW01000047">
    <property type="protein sequence ID" value="KXK66190.1"/>
    <property type="molecule type" value="Genomic_DNA"/>
</dbReference>
<dbReference type="Pfam" id="PF00664">
    <property type="entry name" value="ABC_membrane"/>
    <property type="match status" value="1"/>
</dbReference>
<dbReference type="PROSITE" id="PS50893">
    <property type="entry name" value="ABC_TRANSPORTER_2"/>
    <property type="match status" value="1"/>
</dbReference>
<evidence type="ECO:0000313" key="12">
    <source>
        <dbReference type="Proteomes" id="UP000070366"/>
    </source>
</evidence>
<dbReference type="InterPro" id="IPR017871">
    <property type="entry name" value="ABC_transporter-like_CS"/>
</dbReference>
<feature type="transmembrane region" description="Helical" evidence="8">
    <location>
        <begin position="103"/>
        <end position="124"/>
    </location>
</feature>
<organism evidence="11 12">
    <name type="scientific">Christensenella minuta</name>
    <dbReference type="NCBI Taxonomy" id="626937"/>
    <lineage>
        <taxon>Bacteria</taxon>
        <taxon>Bacillati</taxon>
        <taxon>Bacillota</taxon>
        <taxon>Clostridia</taxon>
        <taxon>Christensenellales</taxon>
        <taxon>Christensenellaceae</taxon>
        <taxon>Christensenella</taxon>
    </lineage>
</organism>
<keyword evidence="5 11" id="KW-0067">ATP-binding</keyword>
<evidence type="ECO:0000259" key="10">
    <source>
        <dbReference type="PROSITE" id="PS50929"/>
    </source>
</evidence>
<comment type="caution">
    <text evidence="11">The sequence shown here is derived from an EMBL/GenBank/DDBJ whole genome shotgun (WGS) entry which is preliminary data.</text>
</comment>
<dbReference type="PROSITE" id="PS50929">
    <property type="entry name" value="ABC_TM1F"/>
    <property type="match status" value="1"/>
</dbReference>
<feature type="transmembrane region" description="Helical" evidence="8">
    <location>
        <begin position="26"/>
        <end position="47"/>
    </location>
</feature>
<dbReference type="InterPro" id="IPR003439">
    <property type="entry name" value="ABC_transporter-like_ATP-bd"/>
</dbReference>
<dbReference type="SMART" id="SM00382">
    <property type="entry name" value="AAA"/>
    <property type="match status" value="1"/>
</dbReference>
<keyword evidence="12" id="KW-1185">Reference proteome</keyword>
<dbReference type="Gene3D" id="3.40.50.300">
    <property type="entry name" value="P-loop containing nucleotide triphosphate hydrolases"/>
    <property type="match status" value="1"/>
</dbReference>
<reference evidence="11 12" key="1">
    <citation type="submission" date="2016-02" db="EMBL/GenBank/DDBJ databases">
        <authorList>
            <person name="Wen L."/>
            <person name="He K."/>
            <person name="Yang H."/>
        </authorList>
    </citation>
    <scope>NUCLEOTIDE SEQUENCE [LARGE SCALE GENOMIC DNA]</scope>
    <source>
        <strain evidence="11 12">DSM 22607</strain>
    </source>
</reference>
<dbReference type="CDD" id="cd18547">
    <property type="entry name" value="ABC_6TM_Tm288_like"/>
    <property type="match status" value="1"/>
</dbReference>
<accession>A0A136Q6B0</accession>
<feature type="transmembrane region" description="Helical" evidence="8">
    <location>
        <begin position="301"/>
        <end position="328"/>
    </location>
</feature>
<dbReference type="Pfam" id="PF00005">
    <property type="entry name" value="ABC_tran"/>
    <property type="match status" value="1"/>
</dbReference>
<dbReference type="GO" id="GO:0015421">
    <property type="term" value="F:ABC-type oligopeptide transporter activity"/>
    <property type="evidence" value="ECO:0007669"/>
    <property type="project" value="TreeGrafter"/>
</dbReference>
<evidence type="ECO:0000256" key="7">
    <source>
        <dbReference type="ARBA" id="ARBA00023136"/>
    </source>
</evidence>
<protein>
    <submittedName>
        <fullName evidence="11">ABC transporter, ATP-binding protein</fullName>
    </submittedName>
</protein>
<keyword evidence="2" id="KW-0813">Transport</keyword>
<dbReference type="Proteomes" id="UP000070366">
    <property type="component" value="Unassembled WGS sequence"/>
</dbReference>
<dbReference type="Gene3D" id="1.20.1560.10">
    <property type="entry name" value="ABC transporter type 1, transmembrane domain"/>
    <property type="match status" value="1"/>
</dbReference>
<evidence type="ECO:0000256" key="3">
    <source>
        <dbReference type="ARBA" id="ARBA00022692"/>
    </source>
</evidence>
<keyword evidence="6 8" id="KW-1133">Transmembrane helix</keyword>
<sequence length="621" mass="68829">MSKQSPKKNSTAKRLIGYFKPYRKKVVFLLICAIVGVVFLITGPRVLGTATNVITMRAQYNQTGVLNLDVNNPELAGIGEIRENVDAEGNYAGPPLKEGEMPVLKMVLMILVAIYGLSAFFTYLQQKTTAQVAQRAMFDLRENVDKKIQKLPLNYYDTHTHGDVLSRTTTDIETISTSLQQIMTQLLTAIFTIIGIVVMMFTLNWQMALIALVVLPVALFVCSRIAKKSQAFFKGQQEGLGAVNSYVEEHYAGHDVLKLYGGEDRAEHEFDEMNDTLNEDARRAQFASSIMMPATNLVGNLGYVGICILGGLLTAGGSLTIGAIQAFLQYMQQFTQPIIQTSNIVNMMQSTLAAADRVFGFLDEPEIPEERENAVHIEKTEGHITFEHVKFGYSPDRILITDMNAEIKHGQKVGICGPTGAGKTTLINLLMRFYDLNGGAIRIDGTDTTDMTRQNVRSLFGMVLQDTWLYSASIRDNIRYGRPEATDEEVEEACRMANADYFIRTLPEGYDTVIDESAGNLSSGQKQLLTIARAFCANPQILILDEATSSVDTRTEKLMTDAMKKLTEGRTNFQIAHRLSTIFDADLILVLKDGDLVEQGTHDELMKTGGVYAALYNSQFS</sequence>
<comment type="subcellular location">
    <subcellularLocation>
        <location evidence="1">Cell membrane</location>
        <topology evidence="1">Multi-pass membrane protein</topology>
    </subcellularLocation>
</comment>
<feature type="domain" description="ABC transporter" evidence="9">
    <location>
        <begin position="384"/>
        <end position="618"/>
    </location>
</feature>
<keyword evidence="3 8" id="KW-0812">Transmembrane</keyword>
<feature type="transmembrane region" description="Helical" evidence="8">
    <location>
        <begin position="207"/>
        <end position="226"/>
    </location>
</feature>
<keyword evidence="4" id="KW-0547">Nucleotide-binding</keyword>
<feature type="transmembrane region" description="Helical" evidence="8">
    <location>
        <begin position="182"/>
        <end position="201"/>
    </location>
</feature>
<dbReference type="PROSITE" id="PS00211">
    <property type="entry name" value="ABC_TRANSPORTER_1"/>
    <property type="match status" value="1"/>
</dbReference>
<gene>
    <name evidence="11" type="ORF">HMPREF3293_00926</name>
</gene>
<evidence type="ECO:0000256" key="2">
    <source>
        <dbReference type="ARBA" id="ARBA00022448"/>
    </source>
</evidence>
<evidence type="ECO:0000259" key="9">
    <source>
        <dbReference type="PROSITE" id="PS50893"/>
    </source>
</evidence>
<dbReference type="OrthoDB" id="9762778at2"/>
<proteinExistence type="predicted"/>
<dbReference type="AlphaFoldDB" id="A0A136Q6B0"/>
<keyword evidence="7 8" id="KW-0472">Membrane</keyword>
<dbReference type="PANTHER" id="PTHR43394:SF1">
    <property type="entry name" value="ATP-BINDING CASSETTE SUB-FAMILY B MEMBER 10, MITOCHONDRIAL"/>
    <property type="match status" value="1"/>
</dbReference>
<dbReference type="STRING" id="626937.HMPREF3293_00926"/>
<name>A0A136Q6B0_9FIRM</name>
<dbReference type="InterPro" id="IPR011527">
    <property type="entry name" value="ABC1_TM_dom"/>
</dbReference>
<evidence type="ECO:0000256" key="8">
    <source>
        <dbReference type="SAM" id="Phobius"/>
    </source>
</evidence>
<dbReference type="InterPro" id="IPR003593">
    <property type="entry name" value="AAA+_ATPase"/>
</dbReference>
<dbReference type="FunFam" id="3.40.50.300:FF:000287">
    <property type="entry name" value="Multidrug ABC transporter ATP-binding protein"/>
    <property type="match status" value="1"/>
</dbReference>
<dbReference type="GO" id="GO:0016887">
    <property type="term" value="F:ATP hydrolysis activity"/>
    <property type="evidence" value="ECO:0007669"/>
    <property type="project" value="InterPro"/>
</dbReference>
<evidence type="ECO:0000256" key="1">
    <source>
        <dbReference type="ARBA" id="ARBA00004651"/>
    </source>
</evidence>
<evidence type="ECO:0000313" key="11">
    <source>
        <dbReference type="EMBL" id="KXK66190.1"/>
    </source>
</evidence>
<dbReference type="SUPFAM" id="SSF90123">
    <property type="entry name" value="ABC transporter transmembrane region"/>
    <property type="match status" value="1"/>
</dbReference>
<evidence type="ECO:0000256" key="4">
    <source>
        <dbReference type="ARBA" id="ARBA00022741"/>
    </source>
</evidence>
<dbReference type="KEGG" id="cmiu:B1H56_01615"/>
<dbReference type="SUPFAM" id="SSF52540">
    <property type="entry name" value="P-loop containing nucleoside triphosphate hydrolases"/>
    <property type="match status" value="1"/>
</dbReference>
<dbReference type="InterPro" id="IPR039421">
    <property type="entry name" value="Type_1_exporter"/>
</dbReference>